<dbReference type="EMBL" id="KV449334">
    <property type="protein sequence ID" value="OAX31586.1"/>
    <property type="molecule type" value="Genomic_DNA"/>
</dbReference>
<keyword evidence="1" id="KW-0812">Transmembrane</keyword>
<feature type="transmembrane region" description="Helical" evidence="1">
    <location>
        <begin position="81"/>
        <end position="109"/>
    </location>
</feature>
<feature type="transmembrane region" description="Helical" evidence="1">
    <location>
        <begin position="38"/>
        <end position="61"/>
    </location>
</feature>
<reference evidence="2 3" key="1">
    <citation type="submission" date="2016-06" db="EMBL/GenBank/DDBJ databases">
        <title>Comparative genomics of the ectomycorrhizal sister species Rhizopogon vinicolor and Rhizopogon vesiculosus (Basidiomycota: Boletales) reveals a divergence of the mating type B locus.</title>
        <authorList>
            <consortium name="DOE Joint Genome Institute"/>
            <person name="Mujic A.B."/>
            <person name="Kuo A."/>
            <person name="Tritt A."/>
            <person name="Lipzen A."/>
            <person name="Chen C."/>
            <person name="Johnson J."/>
            <person name="Sharma A."/>
            <person name="Barry K."/>
            <person name="Grigoriev I.V."/>
            <person name="Spatafora J.W."/>
        </authorList>
    </citation>
    <scope>NUCLEOTIDE SEQUENCE [LARGE SCALE GENOMIC DNA]</scope>
    <source>
        <strain evidence="2 3">AM-OR11-026</strain>
    </source>
</reference>
<accession>A0A1B7MG56</accession>
<proteinExistence type="predicted"/>
<evidence type="ECO:0000256" key="1">
    <source>
        <dbReference type="SAM" id="Phobius"/>
    </source>
</evidence>
<dbReference type="OrthoDB" id="10500962at2759"/>
<evidence type="ECO:0000313" key="3">
    <source>
        <dbReference type="Proteomes" id="UP000092154"/>
    </source>
</evidence>
<protein>
    <submittedName>
        <fullName evidence="2">Uncharacterized protein</fullName>
    </submittedName>
</protein>
<dbReference type="Proteomes" id="UP000092154">
    <property type="component" value="Unassembled WGS sequence"/>
</dbReference>
<sequence length="124" mass="13901">MSTWQNLPSLSHMYGDKRKRLNSEKRNCTVQNLFGRTLACYVLLQLIIFLIALSFAIYVHITGPVMLQSAAATFAHGQPHIMSYVITLTATVMSFLNTLLLSLVLQVALKARMGRPMSLQVFRG</sequence>
<evidence type="ECO:0000313" key="2">
    <source>
        <dbReference type="EMBL" id="OAX31586.1"/>
    </source>
</evidence>
<organism evidence="2 3">
    <name type="scientific">Rhizopogon vinicolor AM-OR11-026</name>
    <dbReference type="NCBI Taxonomy" id="1314800"/>
    <lineage>
        <taxon>Eukaryota</taxon>
        <taxon>Fungi</taxon>
        <taxon>Dikarya</taxon>
        <taxon>Basidiomycota</taxon>
        <taxon>Agaricomycotina</taxon>
        <taxon>Agaricomycetes</taxon>
        <taxon>Agaricomycetidae</taxon>
        <taxon>Boletales</taxon>
        <taxon>Suillineae</taxon>
        <taxon>Rhizopogonaceae</taxon>
        <taxon>Rhizopogon</taxon>
    </lineage>
</organism>
<dbReference type="AlphaFoldDB" id="A0A1B7MG56"/>
<gene>
    <name evidence="2" type="ORF">K503DRAFT_72060</name>
</gene>
<keyword evidence="1" id="KW-1133">Transmembrane helix</keyword>
<name>A0A1B7MG56_9AGAM</name>
<keyword evidence="1" id="KW-0472">Membrane</keyword>
<keyword evidence="3" id="KW-1185">Reference proteome</keyword>
<dbReference type="InParanoid" id="A0A1B7MG56"/>